<dbReference type="AlphaFoldDB" id="A0A4S4KGF1"/>
<protein>
    <submittedName>
        <fullName evidence="3">Uncharacterized protein</fullName>
    </submittedName>
</protein>
<feature type="signal peptide" evidence="2">
    <location>
        <begin position="1"/>
        <end position="24"/>
    </location>
</feature>
<organism evidence="3 4">
    <name type="scientific">Hermanssonia centrifuga</name>
    <dbReference type="NCBI Taxonomy" id="98765"/>
    <lineage>
        <taxon>Eukaryota</taxon>
        <taxon>Fungi</taxon>
        <taxon>Dikarya</taxon>
        <taxon>Basidiomycota</taxon>
        <taxon>Agaricomycotina</taxon>
        <taxon>Agaricomycetes</taxon>
        <taxon>Polyporales</taxon>
        <taxon>Meruliaceae</taxon>
        <taxon>Hermanssonia</taxon>
    </lineage>
</organism>
<evidence type="ECO:0000256" key="2">
    <source>
        <dbReference type="SAM" id="SignalP"/>
    </source>
</evidence>
<accession>A0A4S4KGF1</accession>
<proteinExistence type="predicted"/>
<evidence type="ECO:0000256" key="1">
    <source>
        <dbReference type="SAM" id="MobiDB-lite"/>
    </source>
</evidence>
<feature type="region of interest" description="Disordered" evidence="1">
    <location>
        <begin position="66"/>
        <end position="91"/>
    </location>
</feature>
<name>A0A4S4KGF1_9APHY</name>
<dbReference type="EMBL" id="SGPJ01000309">
    <property type="protein sequence ID" value="THG95569.1"/>
    <property type="molecule type" value="Genomic_DNA"/>
</dbReference>
<reference evidence="3 4" key="1">
    <citation type="submission" date="2019-02" db="EMBL/GenBank/DDBJ databases">
        <title>Genome sequencing of the rare red list fungi Phlebia centrifuga.</title>
        <authorList>
            <person name="Buettner E."/>
            <person name="Kellner H."/>
        </authorList>
    </citation>
    <scope>NUCLEOTIDE SEQUENCE [LARGE SCALE GENOMIC DNA]</scope>
    <source>
        <strain evidence="3 4">DSM 108282</strain>
    </source>
</reference>
<keyword evidence="2" id="KW-0732">Signal</keyword>
<gene>
    <name evidence="3" type="ORF">EW026_g6111</name>
</gene>
<evidence type="ECO:0000313" key="3">
    <source>
        <dbReference type="EMBL" id="THG95569.1"/>
    </source>
</evidence>
<evidence type="ECO:0000313" key="4">
    <source>
        <dbReference type="Proteomes" id="UP000309038"/>
    </source>
</evidence>
<sequence>MAFGVRSLSLAAIVVSMVIGMVGAIPSASSRDVVSFNPVGIKLNPLDDLLAPLTARGMSNAQRLARGLPPNKPRLRRTVPSSSPTPACSPTTGALRALSTDADMPLDGYVNATPNPYGEFGYTTDQVAAMIVTVSPCGDGSPINVVSSNSVKSMPYLGGIEGFADDSPDLEPREFNYMVLGGVTQTSPHATPQNGANSYTAATGNSKYIESAIWTIDDAGVLSAQWVNTNGSLPATILVYVPSADSFALVGDVDAFEETFYQAPISTFSVAPV</sequence>
<feature type="compositionally biased region" description="Low complexity" evidence="1">
    <location>
        <begin position="78"/>
        <end position="91"/>
    </location>
</feature>
<feature type="chain" id="PRO_5020379006" evidence="2">
    <location>
        <begin position="25"/>
        <end position="273"/>
    </location>
</feature>
<dbReference type="Proteomes" id="UP000309038">
    <property type="component" value="Unassembled WGS sequence"/>
</dbReference>
<comment type="caution">
    <text evidence="3">The sequence shown here is derived from an EMBL/GenBank/DDBJ whole genome shotgun (WGS) entry which is preliminary data.</text>
</comment>
<keyword evidence="4" id="KW-1185">Reference proteome</keyword>